<sequence length="651" mass="71209">MSSATPSLLNLLAQTSLDDPEEVLKAANAVLRRSKNDLEAQHVKVVALLKQDRFDDAIRIFEDAGDQLKEKATLEYAYALYKTGNLEEAERATQVQDGDPERARGLLHVQAQTAYRLESFSKAAEIYAKLSGKAAAVHGEVNDLKINTGAVSAQLEWAGEGHLVKDKKVVREDLEAFETAYNAACGSIARGEMAQSEVLLRRAKDLCNALEDLTDDEKKAETLPIIVQQIYVLSRLGKLEEAGKLSSSIQIPDVPDLSTRHIAQVNSLVASTGSDNPYLSHRLFNSSQTLPKTDKLFNIQASILRQDAHILDLLSLKYNGLAKSTSAYISQQPSPTISADVNSISVLNAAAHARSEVGKAGLKQILPLLEERPNDVGLIFTIIQLYILTNNHASAISLLESFFSRLDSSCSATELDVRYAPGLVGILISLYTLQNRKSHIKPQLTKAASYWRHKSKTPPPNLLKAAGAALLESSDLEDLAAAGEFFETLHNVNPTDKSTLAGLVAAYATTAPQKLTRAHYDALTPIQKLIPTIDAEALEAAGIARPPQSSQPAIKKRAPEKEKERARKIKRSRMPKDFVEGRKMDEERWLPMRDRSYYRPKGKKGKKRAEGATQGGVSEEKEKVEGKPVVQAAGGSQGQKSKKKKGKGGKW</sequence>
<protein>
    <recommendedName>
        <fullName evidence="4 9">Signal recognition particle subunit SRP72</fullName>
    </recommendedName>
</protein>
<evidence type="ECO:0000256" key="6">
    <source>
        <dbReference type="ARBA" id="ARBA00022824"/>
    </source>
</evidence>
<evidence type="ECO:0000256" key="9">
    <source>
        <dbReference type="PIRNR" id="PIRNR038922"/>
    </source>
</evidence>
<evidence type="ECO:0000256" key="1">
    <source>
        <dbReference type="ARBA" id="ARBA00004240"/>
    </source>
</evidence>
<dbReference type="Proteomes" id="UP000799429">
    <property type="component" value="Unassembled WGS sequence"/>
</dbReference>
<evidence type="ECO:0000256" key="2">
    <source>
        <dbReference type="ARBA" id="ARBA00004496"/>
    </source>
</evidence>
<feature type="domain" description="Signal recognition particle SRP72 subunit RNA-binding" evidence="11">
    <location>
        <begin position="555"/>
        <end position="600"/>
    </location>
</feature>
<evidence type="ECO:0000256" key="10">
    <source>
        <dbReference type="SAM" id="MobiDB-lite"/>
    </source>
</evidence>
<dbReference type="PANTHER" id="PTHR14094:SF9">
    <property type="entry name" value="SIGNAL RECOGNITION PARTICLE SUBUNIT SRP72"/>
    <property type="match status" value="1"/>
</dbReference>
<feature type="region of interest" description="Disordered" evidence="10">
    <location>
        <begin position="543"/>
        <end position="651"/>
    </location>
</feature>
<dbReference type="Pfam" id="PF08492">
    <property type="entry name" value="SRP72"/>
    <property type="match status" value="1"/>
</dbReference>
<proteinExistence type="inferred from homology"/>
<keyword evidence="7 9" id="KW-0733">Signal recognition particle</keyword>
<feature type="compositionally biased region" description="Basic residues" evidence="10">
    <location>
        <begin position="640"/>
        <end position="651"/>
    </location>
</feature>
<accession>A0A9P4S1E4</accession>
<comment type="function">
    <text evidence="9">Component of the signal recognition particle (SRP) complex, a ribonucleoprotein complex that mediates the cotranslational targeting of secretory and membrane proteins to the endoplasmic reticulum (ER).</text>
</comment>
<evidence type="ECO:0000256" key="4">
    <source>
        <dbReference type="ARBA" id="ARBA00018350"/>
    </source>
</evidence>
<dbReference type="PIRSF" id="PIRSF038922">
    <property type="entry name" value="SRP72"/>
    <property type="match status" value="1"/>
</dbReference>
<feature type="compositionally biased region" description="Basic and acidic residues" evidence="10">
    <location>
        <begin position="574"/>
        <end position="597"/>
    </location>
</feature>
<dbReference type="InterPro" id="IPR013699">
    <property type="entry name" value="Signal_recog_part_SRP72_RNA-bd"/>
</dbReference>
<comment type="similarity">
    <text evidence="3 9">Belongs to the SRP72 family.</text>
</comment>
<feature type="compositionally biased region" description="Basic residues" evidence="10">
    <location>
        <begin position="598"/>
        <end position="607"/>
    </location>
</feature>
<comment type="caution">
    <text evidence="12">The sequence shown here is derived from an EMBL/GenBank/DDBJ whole genome shotgun (WGS) entry which is preliminary data.</text>
</comment>
<gene>
    <name evidence="12" type="ORF">M501DRAFT_990341</name>
</gene>
<dbReference type="InterPro" id="IPR031545">
    <property type="entry name" value="SRP72_TPR-like"/>
</dbReference>
<dbReference type="PANTHER" id="PTHR14094">
    <property type="entry name" value="SIGNAL RECOGNITION PARTICLE 72"/>
    <property type="match status" value="1"/>
</dbReference>
<dbReference type="GO" id="GO:0005786">
    <property type="term" value="C:signal recognition particle, endoplasmic reticulum targeting"/>
    <property type="evidence" value="ECO:0007669"/>
    <property type="project" value="UniProtKB-UniRule"/>
</dbReference>
<dbReference type="AlphaFoldDB" id="A0A9P4S1E4"/>
<dbReference type="FunFam" id="1.25.40.10:FF:000512">
    <property type="entry name" value="Signal recognition particle subunit SRP72"/>
    <property type="match status" value="1"/>
</dbReference>
<keyword evidence="6" id="KW-0256">Endoplasmic reticulum</keyword>
<dbReference type="InterPro" id="IPR026270">
    <property type="entry name" value="SRP72"/>
</dbReference>
<keyword evidence="8 9" id="KW-0687">Ribonucleoprotein</keyword>
<dbReference type="GO" id="GO:0008312">
    <property type="term" value="F:7S RNA binding"/>
    <property type="evidence" value="ECO:0007669"/>
    <property type="project" value="InterPro"/>
</dbReference>
<dbReference type="GO" id="GO:0005783">
    <property type="term" value="C:endoplasmic reticulum"/>
    <property type="evidence" value="ECO:0007669"/>
    <property type="project" value="UniProtKB-SubCell"/>
</dbReference>
<dbReference type="GO" id="GO:0043022">
    <property type="term" value="F:ribosome binding"/>
    <property type="evidence" value="ECO:0007669"/>
    <property type="project" value="TreeGrafter"/>
</dbReference>
<reference evidence="12" key="1">
    <citation type="journal article" date="2020" name="Stud. Mycol.">
        <title>101 Dothideomycetes genomes: a test case for predicting lifestyles and emergence of pathogens.</title>
        <authorList>
            <person name="Haridas S."/>
            <person name="Albert R."/>
            <person name="Binder M."/>
            <person name="Bloem J."/>
            <person name="Labutti K."/>
            <person name="Salamov A."/>
            <person name="Andreopoulos B."/>
            <person name="Baker S."/>
            <person name="Barry K."/>
            <person name="Bills G."/>
            <person name="Bluhm B."/>
            <person name="Cannon C."/>
            <person name="Castanera R."/>
            <person name="Culley D."/>
            <person name="Daum C."/>
            <person name="Ezra D."/>
            <person name="Gonzalez J."/>
            <person name="Henrissat B."/>
            <person name="Kuo A."/>
            <person name="Liang C."/>
            <person name="Lipzen A."/>
            <person name="Lutzoni F."/>
            <person name="Magnuson J."/>
            <person name="Mondo S."/>
            <person name="Nolan M."/>
            <person name="Ohm R."/>
            <person name="Pangilinan J."/>
            <person name="Park H.-J."/>
            <person name="Ramirez L."/>
            <person name="Alfaro M."/>
            <person name="Sun H."/>
            <person name="Tritt A."/>
            <person name="Yoshinaga Y."/>
            <person name="Zwiers L.-H."/>
            <person name="Turgeon B."/>
            <person name="Goodwin S."/>
            <person name="Spatafora J."/>
            <person name="Crous P."/>
            <person name="Grigoriev I."/>
        </authorList>
    </citation>
    <scope>NUCLEOTIDE SEQUENCE</scope>
    <source>
        <strain evidence="12">CBS 101060</strain>
    </source>
</reference>
<dbReference type="Gene3D" id="1.25.40.10">
    <property type="entry name" value="Tetratricopeptide repeat domain"/>
    <property type="match status" value="1"/>
</dbReference>
<keyword evidence="13" id="KW-1185">Reference proteome</keyword>
<evidence type="ECO:0000313" key="12">
    <source>
        <dbReference type="EMBL" id="KAF2834369.1"/>
    </source>
</evidence>
<dbReference type="SUPFAM" id="SSF48452">
    <property type="entry name" value="TPR-like"/>
    <property type="match status" value="1"/>
</dbReference>
<evidence type="ECO:0000259" key="11">
    <source>
        <dbReference type="Pfam" id="PF08492"/>
    </source>
</evidence>
<dbReference type="GO" id="GO:0006614">
    <property type="term" value="P:SRP-dependent cotranslational protein targeting to membrane"/>
    <property type="evidence" value="ECO:0007669"/>
    <property type="project" value="UniProtKB-UniRule"/>
</dbReference>
<dbReference type="Pfam" id="PF17004">
    <property type="entry name" value="SRP_TPR_like"/>
    <property type="match status" value="1"/>
</dbReference>
<evidence type="ECO:0000256" key="3">
    <source>
        <dbReference type="ARBA" id="ARBA00007676"/>
    </source>
</evidence>
<evidence type="ECO:0000313" key="13">
    <source>
        <dbReference type="Proteomes" id="UP000799429"/>
    </source>
</evidence>
<keyword evidence="5 9" id="KW-0963">Cytoplasm</keyword>
<evidence type="ECO:0000256" key="7">
    <source>
        <dbReference type="ARBA" id="ARBA00023135"/>
    </source>
</evidence>
<dbReference type="OrthoDB" id="5421607at2759"/>
<dbReference type="EMBL" id="MU006120">
    <property type="protein sequence ID" value="KAF2834369.1"/>
    <property type="molecule type" value="Genomic_DNA"/>
</dbReference>
<name>A0A9P4S1E4_9PEZI</name>
<organism evidence="12 13">
    <name type="scientific">Patellaria atrata CBS 101060</name>
    <dbReference type="NCBI Taxonomy" id="1346257"/>
    <lineage>
        <taxon>Eukaryota</taxon>
        <taxon>Fungi</taxon>
        <taxon>Dikarya</taxon>
        <taxon>Ascomycota</taxon>
        <taxon>Pezizomycotina</taxon>
        <taxon>Dothideomycetes</taxon>
        <taxon>Dothideomycetes incertae sedis</taxon>
        <taxon>Patellariales</taxon>
        <taxon>Patellariaceae</taxon>
        <taxon>Patellaria</taxon>
    </lineage>
</organism>
<evidence type="ECO:0000256" key="8">
    <source>
        <dbReference type="ARBA" id="ARBA00023274"/>
    </source>
</evidence>
<dbReference type="InterPro" id="IPR011990">
    <property type="entry name" value="TPR-like_helical_dom_sf"/>
</dbReference>
<evidence type="ECO:0000256" key="5">
    <source>
        <dbReference type="ARBA" id="ARBA00022490"/>
    </source>
</evidence>
<comment type="subcellular location">
    <subcellularLocation>
        <location evidence="2 9">Cytoplasm</location>
    </subcellularLocation>
    <subcellularLocation>
        <location evidence="1">Endoplasmic reticulum</location>
    </subcellularLocation>
</comment>